<evidence type="ECO:0000313" key="2">
    <source>
        <dbReference type="Proteomes" id="UP000789525"/>
    </source>
</evidence>
<protein>
    <submittedName>
        <fullName evidence="1">4601_t:CDS:1</fullName>
    </submittedName>
</protein>
<feature type="non-terminal residue" evidence="1">
    <location>
        <position position="1"/>
    </location>
</feature>
<dbReference type="Proteomes" id="UP000789525">
    <property type="component" value="Unassembled WGS sequence"/>
</dbReference>
<keyword evidence="2" id="KW-1185">Reference proteome</keyword>
<organism evidence="1 2">
    <name type="scientific">Acaulospora colombiana</name>
    <dbReference type="NCBI Taxonomy" id="27376"/>
    <lineage>
        <taxon>Eukaryota</taxon>
        <taxon>Fungi</taxon>
        <taxon>Fungi incertae sedis</taxon>
        <taxon>Mucoromycota</taxon>
        <taxon>Glomeromycotina</taxon>
        <taxon>Glomeromycetes</taxon>
        <taxon>Diversisporales</taxon>
        <taxon>Acaulosporaceae</taxon>
        <taxon>Acaulospora</taxon>
    </lineage>
</organism>
<sequence length="170" mass="19196">RYVGFGSQKVFTSSVVRWEFRQGSGWSKWEHRLRTREAYEAHEPTSPFTGSATSTGETNDVIMIKRFFSPDTPSPKKNKSRQRFALSAIMKGGGPDPERRSRGWAKMGSHHALETRKHGSKALREAATERLLSFVVTTVYLWTSNGDLHTLVGMVHSHTIERTFGAQSNK</sequence>
<gene>
    <name evidence="1" type="ORF">ACOLOM_LOCUS11589</name>
</gene>
<name>A0ACA9PY62_9GLOM</name>
<dbReference type="EMBL" id="CAJVPT010042500">
    <property type="protein sequence ID" value="CAG8730192.1"/>
    <property type="molecule type" value="Genomic_DNA"/>
</dbReference>
<comment type="caution">
    <text evidence="1">The sequence shown here is derived from an EMBL/GenBank/DDBJ whole genome shotgun (WGS) entry which is preliminary data.</text>
</comment>
<evidence type="ECO:0000313" key="1">
    <source>
        <dbReference type="EMBL" id="CAG8730192.1"/>
    </source>
</evidence>
<accession>A0ACA9PY62</accession>
<reference evidence="1" key="1">
    <citation type="submission" date="2021-06" db="EMBL/GenBank/DDBJ databases">
        <authorList>
            <person name="Kallberg Y."/>
            <person name="Tangrot J."/>
            <person name="Rosling A."/>
        </authorList>
    </citation>
    <scope>NUCLEOTIDE SEQUENCE</scope>
    <source>
        <strain evidence="1">CL356</strain>
    </source>
</reference>
<proteinExistence type="predicted"/>